<feature type="compositionally biased region" description="Basic and acidic residues" evidence="1">
    <location>
        <begin position="696"/>
        <end position="719"/>
    </location>
</feature>
<feature type="compositionally biased region" description="Polar residues" evidence="1">
    <location>
        <begin position="1148"/>
        <end position="1166"/>
    </location>
</feature>
<feature type="region of interest" description="Disordered" evidence="1">
    <location>
        <begin position="1148"/>
        <end position="1168"/>
    </location>
</feature>
<feature type="region of interest" description="Disordered" evidence="1">
    <location>
        <begin position="680"/>
        <end position="728"/>
    </location>
</feature>
<evidence type="ECO:0000256" key="1">
    <source>
        <dbReference type="SAM" id="MobiDB-lite"/>
    </source>
</evidence>
<name>A0A0M3HY59_ASCLU</name>
<feature type="region of interest" description="Disordered" evidence="1">
    <location>
        <begin position="472"/>
        <end position="591"/>
    </location>
</feature>
<feature type="compositionally biased region" description="Polar residues" evidence="1">
    <location>
        <begin position="1522"/>
        <end position="1535"/>
    </location>
</feature>
<feature type="compositionally biased region" description="Polar residues" evidence="1">
    <location>
        <begin position="1336"/>
        <end position="1359"/>
    </location>
</feature>
<feature type="compositionally biased region" description="Basic and acidic residues" evidence="1">
    <location>
        <begin position="1709"/>
        <end position="1721"/>
    </location>
</feature>
<feature type="region of interest" description="Disordered" evidence="1">
    <location>
        <begin position="347"/>
        <end position="372"/>
    </location>
</feature>
<feature type="compositionally biased region" description="Low complexity" evidence="1">
    <location>
        <begin position="1818"/>
        <end position="1827"/>
    </location>
</feature>
<keyword evidence="2" id="KW-1185">Reference proteome</keyword>
<proteinExistence type="predicted"/>
<organism evidence="2 3">
    <name type="scientific">Ascaris lumbricoides</name>
    <name type="common">Giant roundworm</name>
    <dbReference type="NCBI Taxonomy" id="6252"/>
    <lineage>
        <taxon>Eukaryota</taxon>
        <taxon>Metazoa</taxon>
        <taxon>Ecdysozoa</taxon>
        <taxon>Nematoda</taxon>
        <taxon>Chromadorea</taxon>
        <taxon>Rhabditida</taxon>
        <taxon>Spirurina</taxon>
        <taxon>Ascaridomorpha</taxon>
        <taxon>Ascaridoidea</taxon>
        <taxon>Ascarididae</taxon>
        <taxon>Ascaris</taxon>
    </lineage>
</organism>
<evidence type="ECO:0000313" key="3">
    <source>
        <dbReference type="WBParaSite" id="ALUE_0000839501-mRNA-1"/>
    </source>
</evidence>
<feature type="region of interest" description="Disordered" evidence="1">
    <location>
        <begin position="1878"/>
        <end position="1903"/>
    </location>
</feature>
<accession>A0A0M3HY59</accession>
<feature type="compositionally biased region" description="Polar residues" evidence="1">
    <location>
        <begin position="530"/>
        <end position="541"/>
    </location>
</feature>
<reference evidence="3" key="1">
    <citation type="submission" date="2016-05" db="UniProtKB">
        <authorList>
            <consortium name="WormBaseParasite"/>
        </authorList>
    </citation>
    <scope>IDENTIFICATION</scope>
</reference>
<feature type="region of interest" description="Disordered" evidence="1">
    <location>
        <begin position="1320"/>
        <end position="1367"/>
    </location>
</feature>
<feature type="region of interest" description="Disordered" evidence="1">
    <location>
        <begin position="1522"/>
        <end position="1547"/>
    </location>
</feature>
<feature type="region of interest" description="Disordered" evidence="1">
    <location>
        <begin position="69"/>
        <end position="88"/>
    </location>
</feature>
<feature type="compositionally biased region" description="Basic and acidic residues" evidence="1">
    <location>
        <begin position="543"/>
        <end position="564"/>
    </location>
</feature>
<evidence type="ECO:0000313" key="2">
    <source>
        <dbReference type="Proteomes" id="UP000036681"/>
    </source>
</evidence>
<dbReference type="WBParaSite" id="ALUE_0000839501-mRNA-1">
    <property type="protein sequence ID" value="ALUE_0000839501-mRNA-1"/>
    <property type="gene ID" value="ALUE_0000839501"/>
</dbReference>
<feature type="compositionally biased region" description="Basic and acidic residues" evidence="1">
    <location>
        <begin position="492"/>
        <end position="515"/>
    </location>
</feature>
<feature type="region of interest" description="Disordered" evidence="1">
    <location>
        <begin position="997"/>
        <end position="1026"/>
    </location>
</feature>
<dbReference type="Proteomes" id="UP000036681">
    <property type="component" value="Unplaced"/>
</dbReference>
<feature type="compositionally biased region" description="Basic and acidic residues" evidence="1">
    <location>
        <begin position="1883"/>
        <end position="1898"/>
    </location>
</feature>
<sequence>MSTRMYKSQLLVTLLSTRNKEVELINIIIITRTSLLFRITSAQTATTREHVTSVHAATMKDFKSSAAAATTTDFRPSETAEAETESSVPTNVKVDLNHAATKVSGEGPLSTPSTGEITVSGKDNIASADVFSVLSNNFVSNTIISGTTTHSEKEEPFSAPPDIIASGFFDRTSTLSSTSASPILTTNLTTSDKITDTSETISNSSLLSPTVSPSRKYVTSTGMNYKLLDVDSSISTLSLSRTHSAPPRTAAGTTTPLPLRTKGYIMPTTINDSVNISAPYFMQSSSTATKLFSPTATSLKNEATLIAYAIEGNATTVVLSSQHVSHVPPTLTTAIVKAISNEVPTLSESKRSSTAEAFSAELKTSRKNETGLSETTNLRTTMLPEKVSAEMREEEILSKMEAKSTTGEHEKSSVTERIENKATWDENISRVSERGMTRKPSYTEGILSTEGAEVIAGGRTGSFAEETKRTITGEYGSSEPEPIAQKVSQTKDVPRKETTEKTTAKDEDLSVKEAEGTASEVQKTAEPVTQKVTNSKQASDSENPEKTTRTNEDLPARDTKKTTIGEEMTVEPNAITRKVTDSKGSLSPESAEFTIIDGRGSLTKEEMGATLEKHDTSQLLVDKGEIFGTKSGEMTTNIGGKDMLTKITAVVEDRTEREIPTQEVRGPERTLGGMDTLDRMTASQRKDSSTTVTKEVALDEYRATEPETATRETNEREEGLEQSTTWSSENSFRLSNNQFFGNMSTVTLLTDIFDEDSYRQAATETVQEKTRTMAKNIIVETEDGTSGTEGKQQNDIAFGMRISSIDTKATQEQMETEVARDRPTSVAQGTLIARRETAASFEKLFQETNNEMQTTTGNPFDGERSVSLVGSDFSEYTDTFGITESEGAEIGNKWKISTSASFTQHSKTVASGRSEMAVNASQPDYNRIWSTSLPSTANELSKKIPHVAFPTSSFESSRKVDFISKEKGEESSSRTAASSSFKNHGLSAVSDITEAADGHSLNTKEAAAKSTTGESAKIPTKYSASASPQKVSYNSRGFVNTEMESKVAEEHSTTIQHNNTRFSKQSTMSFNEKRKNFYTTIDVRKSDNTLRGQSQPDRSSVFIKTEKSPASLAGVISYAGHERYSFSLDGTAYSGTIGHSLTAKGYSAKSTTTTNNAPTPKISNESGGLHLENFTRMSDSLDARTTSHTEVSQLSNGGLVNYEKGNLQQSTKTDYFLAPQTKSTASTKPASMTKMAGSAASEKSESHAVCPNCSSEFLTDHTDFLTNTDFMSKSPRALSTENQLNPQSEWSSWMAQYSPQETTKGLANVIKTTFNYSNKEGETAATPNDTVKHQNGEVSNAPRRTSTVLSDGTSGLNKMTSEEPSMRDDYNNFPIIVAVSNTLQTKASDGDVETSQSLVSTISFKPAEGINEETNNLMRGTFVGFNLRSTPSANASGENFSNIEITLGEQKFEEISDSNQSIKDGMTLSGFRNASEVDRPAGPGAASSEPVVKTSDTWVNSVDYMLPENMNIIEEAERGANTDDNAMTRNGYVTSHTKKKSDEDNLDGRYRYSSTNIEGNHVTFLGYDHSEGALPNGWNLSIHTSPINEDDTAISSSFVEKDSGQQLADLMRSKSISSMNVTADTIAFINSMTETVEGIKNYEHKETSPSIVSDNGNRRHGKTATVISEEVEQPTITLDEFQGAETEAFDHNDRSSAAEGNDDEEDDLNAQRKTTESSRIERGTEENAYYMTTTTPLPLIFHSEETIGAQYETVVGRTEDRTMKQNATNQLSAIEDSADITTDTIIDYAHSKDEEFHTAWESDEINGYEEATHGDQGSSNPSTSNNNLTEVSRRTKYATEKAEEIHDSAIAILTTFESYLDATDLNFPDGDASQHAFGALPGTHEKDKHLDSTGKDEQLSSTTMPNVARSAFASEMNSNEHENQDVYNMEVARKTTQEITSIEQAESGDPTGMQDGKTSTDLVDASHDDAYVAETPIIGSDSTLRLRQVISNESCKQHWQISQVGKLCEHGKHFHVLQLLLFCRDRVDQYHATSA</sequence>
<feature type="region of interest" description="Disordered" evidence="1">
    <location>
        <begin position="1809"/>
        <end position="1831"/>
    </location>
</feature>
<protein>
    <submittedName>
        <fullName evidence="3">4_1_CTD domain-containing protein</fullName>
    </submittedName>
</protein>
<feature type="region of interest" description="Disordered" evidence="1">
    <location>
        <begin position="1688"/>
        <end position="1721"/>
    </location>
</feature>